<feature type="domain" description="PDZ" evidence="2">
    <location>
        <begin position="720"/>
        <end position="757"/>
    </location>
</feature>
<evidence type="ECO:0000256" key="1">
    <source>
        <dbReference type="SAM" id="SignalP"/>
    </source>
</evidence>
<dbReference type="SMART" id="SM00710">
    <property type="entry name" value="PbH1"/>
    <property type="match status" value="5"/>
</dbReference>
<dbReference type="PANTHER" id="PTHR36453">
    <property type="entry name" value="SECRETED PROTEIN-RELATED"/>
    <property type="match status" value="1"/>
</dbReference>
<dbReference type="Gene3D" id="2.160.20.10">
    <property type="entry name" value="Single-stranded right-handed beta-helix, Pectin lyase-like"/>
    <property type="match status" value="1"/>
</dbReference>
<evidence type="ECO:0000259" key="2">
    <source>
        <dbReference type="PROSITE" id="PS50106"/>
    </source>
</evidence>
<sequence length="793" mass="89564">MKYGFGIPLLFCTLLFLSCEHAADIHLYVIKGGEANPGSFVKDSTFVEISDALVKAGEIRKDNKRSKIIVHLQEGEYRLDSSLAITPELSHVEIAGAGSGKVFLKGSKRLHLKWKKYTDSVWEAPIEEGVSVQDLFIDGQKQILARYPDYDEKSRHWNGYAADAIDADRIGLWSNPEGGIFHVMHAAEWGGFHYRITGIDANGNAVLEGGHQNNRPGLGPHKEYRMVENIFEELDSPGEWFLDKDTQKLYYWPEKGTDLKNALVEAVHLKGLLEIKGSMDVPVKDFSIRGVTFEHTGRTIFEIYEPLLRSDWTVYRGGAVFIEGTENVEIRDSEFRNLGGHAVFVSNYNKKTIIRGNHIHDCGASGICFVGDPGIVRSPSFQYKEYVPLNEMDTVPGPVNNNFPHECIADNNLIYRIGTLEKQSSGVEISMSKKITVSNNSIYDTPRAGINIGDGTWGGHLIAYNDVFNTVLETGDHGSFNSWGRDRFWHPDRKKMEEIVSEHPEMPFWDAQDTTVIRNNRFRCDHGWDIDLDDGSSNYHIYNNLCLNGGIKLREGFRRIVENNILVNNGFHPHVWFKNSEDIFRKNIVFMAHKDIMLQGWGKEIDHNFFMDQKDIEASRAHKVDKNSSYGDPLFTDPEAGDFTVAENSPVLKLGFKNFPMDSFGVKDKTLKQIAKKPEIPDMWLARRSDENPGDSPGPVHWLETKIKNVKTLAERSAAGLPESSGVLIIIVEPGSPAEKSGLREGDVIVESEGVEIHRIPDLLKSFQTNNWRGKLKLVVFRNQEKKSVEIKF</sequence>
<feature type="signal peptide" evidence="1">
    <location>
        <begin position="1"/>
        <end position="22"/>
    </location>
</feature>
<dbReference type="AlphaFoldDB" id="A0A926JR16"/>
<dbReference type="SUPFAM" id="SSF51126">
    <property type="entry name" value="Pectin lyase-like"/>
    <property type="match status" value="1"/>
</dbReference>
<dbReference type="PROSITE" id="PS50106">
    <property type="entry name" value="PDZ"/>
    <property type="match status" value="1"/>
</dbReference>
<reference evidence="3 4" key="1">
    <citation type="submission" date="2020-09" db="EMBL/GenBank/DDBJ databases">
        <title>Sinomicrobium weinanense sp. nov., a halophilic bacteria isolated from saline-alkali soil.</title>
        <authorList>
            <person name="Wu P."/>
            <person name="Ren H."/>
            <person name="Mei Y."/>
            <person name="Liang Y."/>
            <person name="Chen Z."/>
        </authorList>
    </citation>
    <scope>NUCLEOTIDE SEQUENCE [LARGE SCALE GENOMIC DNA]</scope>
    <source>
        <strain evidence="3 4">FJxs</strain>
    </source>
</reference>
<organism evidence="3 4">
    <name type="scientific">Sinomicrobium weinanense</name>
    <dbReference type="NCBI Taxonomy" id="2842200"/>
    <lineage>
        <taxon>Bacteria</taxon>
        <taxon>Pseudomonadati</taxon>
        <taxon>Bacteroidota</taxon>
        <taxon>Flavobacteriia</taxon>
        <taxon>Flavobacteriales</taxon>
        <taxon>Flavobacteriaceae</taxon>
        <taxon>Sinomicrobium</taxon>
    </lineage>
</organism>
<dbReference type="SUPFAM" id="SSF50156">
    <property type="entry name" value="PDZ domain-like"/>
    <property type="match status" value="1"/>
</dbReference>
<feature type="chain" id="PRO_5037181058" evidence="1">
    <location>
        <begin position="23"/>
        <end position="793"/>
    </location>
</feature>
<evidence type="ECO:0000313" key="3">
    <source>
        <dbReference type="EMBL" id="MBC9795708.1"/>
    </source>
</evidence>
<dbReference type="RefSeq" id="WP_187964858.1">
    <property type="nucleotide sequence ID" value="NZ_JACVDC010000014.1"/>
</dbReference>
<dbReference type="InterPro" id="IPR006626">
    <property type="entry name" value="PbH1"/>
</dbReference>
<accession>A0A926JR16</accession>
<dbReference type="PROSITE" id="PS51257">
    <property type="entry name" value="PROKAR_LIPOPROTEIN"/>
    <property type="match status" value="1"/>
</dbReference>
<keyword evidence="4" id="KW-1185">Reference proteome</keyword>
<proteinExistence type="predicted"/>
<dbReference type="InterPro" id="IPR039448">
    <property type="entry name" value="Beta_helix"/>
</dbReference>
<dbReference type="PANTHER" id="PTHR36453:SF1">
    <property type="entry name" value="RIGHT HANDED BETA HELIX DOMAIN-CONTAINING PROTEIN"/>
    <property type="match status" value="1"/>
</dbReference>
<gene>
    <name evidence="3" type="ORF">IBL28_07010</name>
</gene>
<protein>
    <submittedName>
        <fullName evidence="3">PDZ domain-containing protein</fullName>
    </submittedName>
</protein>
<dbReference type="Pfam" id="PF13229">
    <property type="entry name" value="Beta_helix"/>
    <property type="match status" value="1"/>
</dbReference>
<dbReference type="InterPro" id="IPR036034">
    <property type="entry name" value="PDZ_sf"/>
</dbReference>
<dbReference type="InterPro" id="IPR012334">
    <property type="entry name" value="Pectin_lyas_fold"/>
</dbReference>
<dbReference type="Pfam" id="PF13180">
    <property type="entry name" value="PDZ_2"/>
    <property type="match status" value="1"/>
</dbReference>
<evidence type="ECO:0000313" key="4">
    <source>
        <dbReference type="Proteomes" id="UP000653730"/>
    </source>
</evidence>
<dbReference type="EMBL" id="JACVDC010000014">
    <property type="protein sequence ID" value="MBC9795708.1"/>
    <property type="molecule type" value="Genomic_DNA"/>
</dbReference>
<dbReference type="Gene3D" id="2.30.42.10">
    <property type="match status" value="1"/>
</dbReference>
<dbReference type="Proteomes" id="UP000653730">
    <property type="component" value="Unassembled WGS sequence"/>
</dbReference>
<keyword evidence="1" id="KW-0732">Signal</keyword>
<dbReference type="InterPro" id="IPR011050">
    <property type="entry name" value="Pectin_lyase_fold/virulence"/>
</dbReference>
<name>A0A926JR16_9FLAO</name>
<comment type="caution">
    <text evidence="3">The sequence shown here is derived from an EMBL/GenBank/DDBJ whole genome shotgun (WGS) entry which is preliminary data.</text>
</comment>
<dbReference type="InterPro" id="IPR001478">
    <property type="entry name" value="PDZ"/>
</dbReference>